<evidence type="ECO:0000313" key="2">
    <source>
        <dbReference type="EMBL" id="QWP89236.1"/>
    </source>
</evidence>
<dbReference type="EMBL" id="MW978788">
    <property type="protein sequence ID" value="QWP89236.1"/>
    <property type="molecule type" value="Genomic_DNA"/>
</dbReference>
<gene>
    <name evidence="2" type="ORF">IHCLGBEB_00039</name>
</gene>
<protein>
    <submittedName>
        <fullName evidence="2">Uncharacterized protein</fullName>
    </submittedName>
</protein>
<evidence type="ECO:0000256" key="1">
    <source>
        <dbReference type="SAM" id="MobiDB-lite"/>
    </source>
</evidence>
<geneLocation type="plasmid" evidence="2">
    <name>pCTX-M-1.A</name>
</geneLocation>
<dbReference type="AlphaFoldDB" id="A0A8F1IET7"/>
<accession>A0A8F1IET7</accession>
<sequence>MRLADKSTKYRISHSDGKYSQPESRIIPAPRNWYQMPDITALWALINIPLASISRPSGRAFFNSREYSGVKPARSHPHHGLPLSFDGTVYFLMAKEIKGFTPEY</sequence>
<feature type="region of interest" description="Disordered" evidence="1">
    <location>
        <begin position="1"/>
        <end position="22"/>
    </location>
</feature>
<proteinExistence type="predicted"/>
<reference evidence="2" key="1">
    <citation type="journal article" date="2021" name="Antibiotics">
        <title>Does an Antibiotic Stewardship Applied in a Pig Farm Lead to Low ESBL Prevalence?</title>
        <authorList>
            <person name="Fournier C."/>
            <person name="Nordmann P."/>
            <person name="Pittet O."/>
            <person name="Poirel L."/>
        </authorList>
    </citation>
    <scope>NUCLEOTIDE SEQUENCE</scope>
    <source>
        <plasmid evidence="2">pCTX-M-1.A</plasmid>
    </source>
</reference>
<feature type="compositionally biased region" description="Basic and acidic residues" evidence="1">
    <location>
        <begin position="1"/>
        <end position="17"/>
    </location>
</feature>
<name>A0A8F1IET7_ECOLX</name>
<keyword evidence="2" id="KW-0614">Plasmid</keyword>
<organism evidence="2">
    <name type="scientific">Escherichia coli</name>
    <dbReference type="NCBI Taxonomy" id="562"/>
    <lineage>
        <taxon>Bacteria</taxon>
        <taxon>Pseudomonadati</taxon>
        <taxon>Pseudomonadota</taxon>
        <taxon>Gammaproteobacteria</taxon>
        <taxon>Enterobacterales</taxon>
        <taxon>Enterobacteriaceae</taxon>
        <taxon>Escherichia</taxon>
    </lineage>
</organism>